<evidence type="ECO:0000313" key="3">
    <source>
        <dbReference type="Proteomes" id="UP000249061"/>
    </source>
</evidence>
<gene>
    <name evidence="2" type="ORF">DI536_00055</name>
</gene>
<dbReference type="EMBL" id="QFQP01000001">
    <property type="protein sequence ID" value="PZR18315.1"/>
    <property type="molecule type" value="Genomic_DNA"/>
</dbReference>
<evidence type="ECO:0000256" key="1">
    <source>
        <dbReference type="SAM" id="MobiDB-lite"/>
    </source>
</evidence>
<reference evidence="2 3" key="1">
    <citation type="submission" date="2017-08" db="EMBL/GenBank/DDBJ databases">
        <title>Infants hospitalized years apart are colonized by the same room-sourced microbial strains.</title>
        <authorList>
            <person name="Brooks B."/>
            <person name="Olm M.R."/>
            <person name="Firek B.A."/>
            <person name="Baker R."/>
            <person name="Thomas B.C."/>
            <person name="Morowitz M.J."/>
            <person name="Banfield J.F."/>
        </authorList>
    </citation>
    <scope>NUCLEOTIDE SEQUENCE [LARGE SCALE GENOMIC DNA]</scope>
    <source>
        <strain evidence="2">S2_003_000_R2_14</strain>
    </source>
</reference>
<feature type="compositionally biased region" description="Polar residues" evidence="1">
    <location>
        <begin position="7"/>
        <end position="19"/>
    </location>
</feature>
<name>A0A2W5U3Z2_9BACT</name>
<dbReference type="SUPFAM" id="SSF56935">
    <property type="entry name" value="Porins"/>
    <property type="match status" value="1"/>
</dbReference>
<evidence type="ECO:0000313" key="2">
    <source>
        <dbReference type="EMBL" id="PZR18315.1"/>
    </source>
</evidence>
<proteinExistence type="predicted"/>
<dbReference type="AlphaFoldDB" id="A0A2W5U3Z2"/>
<accession>A0A2W5U3Z2</accession>
<comment type="caution">
    <text evidence="2">The sequence shown here is derived from an EMBL/GenBank/DDBJ whole genome shotgun (WGS) entry which is preliminary data.</text>
</comment>
<protein>
    <submittedName>
        <fullName evidence="2">Uncharacterized protein</fullName>
    </submittedName>
</protein>
<sequence length="364" mass="38195">MPVNRVGSPTTPRTTSNEPVAQPTQPTTTTPAAGWNANGGAVRQPLDLSLPRPTVNPSDVRASMPNPVRQQLEAALSTFNARIETTLAHDAMSMARGRTPVRAGDQLTPAQQDELQNASADFVKSLPIGALSPEIAAAVQAKLQAAGISTRDIASTRLGDLGSLGGDIAKDLVKDLRANSPATFYGLAAGLAAAAGVVAYTHGSSKLASLGIKPEVKTGFFDDQLEVKLRGDWDAHFTNFRASASVTGRVDLGGGTVSASVTANSTDGFQNGRLQYDLNRPDLNLSAYGTVNRNGVESLGGSVNWRPNDDLTLSGGVNHNFQTNHTTATAEAAWRVRDNVDFALSASHDSRGESRIGAGVRIRF</sequence>
<dbReference type="Proteomes" id="UP000249061">
    <property type="component" value="Unassembled WGS sequence"/>
</dbReference>
<organism evidence="2 3">
    <name type="scientific">Archangium gephyra</name>
    <dbReference type="NCBI Taxonomy" id="48"/>
    <lineage>
        <taxon>Bacteria</taxon>
        <taxon>Pseudomonadati</taxon>
        <taxon>Myxococcota</taxon>
        <taxon>Myxococcia</taxon>
        <taxon>Myxococcales</taxon>
        <taxon>Cystobacterineae</taxon>
        <taxon>Archangiaceae</taxon>
        <taxon>Archangium</taxon>
    </lineage>
</organism>
<feature type="region of interest" description="Disordered" evidence="1">
    <location>
        <begin position="1"/>
        <end position="65"/>
    </location>
</feature>
<feature type="compositionally biased region" description="Low complexity" evidence="1">
    <location>
        <begin position="21"/>
        <end position="33"/>
    </location>
</feature>